<keyword evidence="10" id="KW-1185">Reference proteome</keyword>
<feature type="signal peptide" evidence="7">
    <location>
        <begin position="1"/>
        <end position="18"/>
    </location>
</feature>
<evidence type="ECO:0000256" key="7">
    <source>
        <dbReference type="SAM" id="SignalP"/>
    </source>
</evidence>
<dbReference type="RefSeq" id="WP_068451941.1">
    <property type="nucleotide sequence ID" value="NZ_CP150660.1"/>
</dbReference>
<dbReference type="Gene3D" id="3.90.182.10">
    <property type="entry name" value="Toxin - Anthrax Protective Antigen,domain 1"/>
    <property type="match status" value="1"/>
</dbReference>
<dbReference type="GO" id="GO:0004563">
    <property type="term" value="F:beta-N-acetylhexosaminidase activity"/>
    <property type="evidence" value="ECO:0007669"/>
    <property type="project" value="UniProtKB-EC"/>
</dbReference>
<reference evidence="9 10" key="1">
    <citation type="submission" date="2016-02" db="EMBL/GenBank/DDBJ databases">
        <title>Draft genome sequence of Polaribacter atrinae KACC17473.</title>
        <authorList>
            <person name="Shin S.-K."/>
            <person name="Yi H."/>
        </authorList>
    </citation>
    <scope>NUCLEOTIDE SEQUENCE [LARGE SCALE GENOMIC DNA]</scope>
    <source>
        <strain evidence="9 10">KACC 17473</strain>
    </source>
</reference>
<dbReference type="STRING" id="1333662.LPB303_14920"/>
<dbReference type="PANTHER" id="PTHR22600">
    <property type="entry name" value="BETA-HEXOSAMINIDASE"/>
    <property type="match status" value="1"/>
</dbReference>
<dbReference type="CDD" id="cd06563">
    <property type="entry name" value="GH20_chitobiase-like"/>
    <property type="match status" value="1"/>
</dbReference>
<dbReference type="Proteomes" id="UP000076923">
    <property type="component" value="Unassembled WGS sequence"/>
</dbReference>
<feature type="domain" description="PA14" evidence="8">
    <location>
        <begin position="624"/>
        <end position="761"/>
    </location>
</feature>
<dbReference type="Gene3D" id="3.20.20.80">
    <property type="entry name" value="Glycosidases"/>
    <property type="match status" value="1"/>
</dbReference>
<accession>A0A176T2S1</accession>
<keyword evidence="7" id="KW-0732">Signal</keyword>
<dbReference type="InterPro" id="IPR017853">
    <property type="entry name" value="GH"/>
</dbReference>
<evidence type="ECO:0000256" key="6">
    <source>
        <dbReference type="PIRSR" id="PIRSR625705-1"/>
    </source>
</evidence>
<dbReference type="EMBL" id="LVWE01000061">
    <property type="protein sequence ID" value="OAD42214.1"/>
    <property type="molecule type" value="Genomic_DNA"/>
</dbReference>
<organism evidence="9 10">
    <name type="scientific">Polaribacter atrinae</name>
    <dbReference type="NCBI Taxonomy" id="1333662"/>
    <lineage>
        <taxon>Bacteria</taxon>
        <taxon>Pseudomonadati</taxon>
        <taxon>Bacteroidota</taxon>
        <taxon>Flavobacteriia</taxon>
        <taxon>Flavobacteriales</taxon>
        <taxon>Flavobacteriaceae</taxon>
    </lineage>
</organism>
<dbReference type="GO" id="GO:0016020">
    <property type="term" value="C:membrane"/>
    <property type="evidence" value="ECO:0007669"/>
    <property type="project" value="TreeGrafter"/>
</dbReference>
<protein>
    <recommendedName>
        <fullName evidence="3">beta-N-acetylhexosaminidase</fullName>
        <ecNumber evidence="3">3.2.1.52</ecNumber>
    </recommendedName>
</protein>
<dbReference type="Pfam" id="PF13290">
    <property type="entry name" value="CHB_HEX_C_1"/>
    <property type="match status" value="1"/>
</dbReference>
<evidence type="ECO:0000256" key="1">
    <source>
        <dbReference type="ARBA" id="ARBA00001231"/>
    </source>
</evidence>
<dbReference type="SMART" id="SM00758">
    <property type="entry name" value="PA14"/>
    <property type="match status" value="1"/>
</dbReference>
<comment type="caution">
    <text evidence="9">The sequence shown here is derived from an EMBL/GenBank/DDBJ whole genome shotgun (WGS) entry which is preliminary data.</text>
</comment>
<dbReference type="SUPFAM" id="SSF55545">
    <property type="entry name" value="beta-N-acetylhexosaminidase-like domain"/>
    <property type="match status" value="1"/>
</dbReference>
<proteinExistence type="inferred from homology"/>
<sequence>MKNYAILLLLFVAFTSCKNTSKTFTAEEISIVPKPSSMQIAKGSFSITKNSKISVENEAQKPAAKYLSDLFENAAGYTLAISEVTNNANIIFIEDKTLNPEAYTLEVTTGKIVIRASDAPGYFYGVQTLRQLLPPSIETTNSAEKNWIIPSINITDEPRFAWRGMQMDFSRHFFSIDNVKTFLNYMALYKLNTYHMHLTDDQGWRIEIKKYPLLTEKGAWRVESSHDKTCNELAKKDPSYTIDKQHYHNRNGERMYGGFFTQEQIKEIIAYAAERQIEVIPEIDMPGHFKSAIDNYPYLSCTGKAGWGETFSDPACLGKESSYEFTKNILSEVAELFPSKYIHIGGDEVSIQSWKECPLCQTAIKDNNLKDEHELQSFFNKDIEAFLKTKGKLLLGWDEIVEGGLSDDTTMMWWRNWAPKMRDIAANNGNDMIITPCFEYYFDAQHTVTPFEKVYNYEPIPEDFNQEQAKHVLGIQANLWSEMIPNFKRLEYQAFPRLLAMAETAWTSKEAKNLGDFQNRMTLQYNRLDALDIKYHIPSVTGFNDKIAFLDKATVELQAPLKGMDIYYTTDGSVPTKDSKKYTEPLEFKETITLNTIAYRGDIASDTRAAHIEKQTYLEPLDINPKTGSINRWVAVKEFKVVDDIVLPKNASFTSVDHISLENYNVVEQLSMVFKGYFYAEEEGLFEFATKSDDGSLLYIGDKFVVDNGGNHSAIEKNGMVALKKGWHPLSVKFHEATGGGQLTVWYKSPNGEKTVLEGNVIAHD</sequence>
<dbReference type="Pfam" id="PF00728">
    <property type="entry name" value="Glyco_hydro_20"/>
    <property type="match status" value="1"/>
</dbReference>
<evidence type="ECO:0000256" key="2">
    <source>
        <dbReference type="ARBA" id="ARBA00006285"/>
    </source>
</evidence>
<dbReference type="AlphaFoldDB" id="A0A176T2S1"/>
<dbReference type="OrthoDB" id="9763537at2"/>
<dbReference type="PRINTS" id="PR00738">
    <property type="entry name" value="GLHYDRLASE20"/>
</dbReference>
<keyword evidence="5" id="KW-0326">Glycosidase</keyword>
<dbReference type="PROSITE" id="PS51257">
    <property type="entry name" value="PROKAR_LIPOPROTEIN"/>
    <property type="match status" value="1"/>
</dbReference>
<dbReference type="InterPro" id="IPR015882">
    <property type="entry name" value="HEX_bac_N"/>
</dbReference>
<dbReference type="InterPro" id="IPR037524">
    <property type="entry name" value="PA14/GLEYA"/>
</dbReference>
<dbReference type="GO" id="GO:0030203">
    <property type="term" value="P:glycosaminoglycan metabolic process"/>
    <property type="evidence" value="ECO:0007669"/>
    <property type="project" value="TreeGrafter"/>
</dbReference>
<feature type="chain" id="PRO_5008049649" description="beta-N-acetylhexosaminidase" evidence="7">
    <location>
        <begin position="19"/>
        <end position="765"/>
    </location>
</feature>
<evidence type="ECO:0000256" key="3">
    <source>
        <dbReference type="ARBA" id="ARBA00012663"/>
    </source>
</evidence>
<dbReference type="InterPro" id="IPR029018">
    <property type="entry name" value="Hex-like_dom2"/>
</dbReference>
<evidence type="ECO:0000259" key="8">
    <source>
        <dbReference type="PROSITE" id="PS51820"/>
    </source>
</evidence>
<name>A0A176T2S1_9FLAO</name>
<keyword evidence="4" id="KW-0378">Hydrolase</keyword>
<dbReference type="InterPro" id="IPR011658">
    <property type="entry name" value="PA14_dom"/>
</dbReference>
<evidence type="ECO:0000313" key="10">
    <source>
        <dbReference type="Proteomes" id="UP000076923"/>
    </source>
</evidence>
<evidence type="ECO:0000256" key="5">
    <source>
        <dbReference type="ARBA" id="ARBA00023295"/>
    </source>
</evidence>
<feature type="active site" description="Proton donor" evidence="6">
    <location>
        <position position="348"/>
    </location>
</feature>
<dbReference type="SUPFAM" id="SSF51445">
    <property type="entry name" value="(Trans)glycosidases"/>
    <property type="match status" value="1"/>
</dbReference>
<dbReference type="SUPFAM" id="SSF56988">
    <property type="entry name" value="Anthrax protective antigen"/>
    <property type="match status" value="1"/>
</dbReference>
<dbReference type="InterPro" id="IPR015883">
    <property type="entry name" value="Glyco_hydro_20_cat"/>
</dbReference>
<gene>
    <name evidence="9" type="ORF">LPB303_14920</name>
</gene>
<evidence type="ECO:0000313" key="9">
    <source>
        <dbReference type="EMBL" id="OAD42214.1"/>
    </source>
</evidence>
<dbReference type="Pfam" id="PF02838">
    <property type="entry name" value="Glyco_hydro_20b"/>
    <property type="match status" value="1"/>
</dbReference>
<dbReference type="Pfam" id="PF07691">
    <property type="entry name" value="PA14"/>
    <property type="match status" value="1"/>
</dbReference>
<comment type="similarity">
    <text evidence="2">Belongs to the glycosyl hydrolase 20 family.</text>
</comment>
<dbReference type="InterPro" id="IPR025705">
    <property type="entry name" value="Beta_hexosaminidase_sua/sub"/>
</dbReference>
<comment type="catalytic activity">
    <reaction evidence="1">
        <text>Hydrolysis of terminal non-reducing N-acetyl-D-hexosamine residues in N-acetyl-beta-D-hexosaminides.</text>
        <dbReference type="EC" id="3.2.1.52"/>
    </reaction>
</comment>
<dbReference type="EC" id="3.2.1.52" evidence="3"/>
<dbReference type="Gene3D" id="3.30.379.10">
    <property type="entry name" value="Chitobiase/beta-hexosaminidase domain 2-like"/>
    <property type="match status" value="1"/>
</dbReference>
<evidence type="ECO:0000256" key="4">
    <source>
        <dbReference type="ARBA" id="ARBA00022801"/>
    </source>
</evidence>
<dbReference type="PANTHER" id="PTHR22600:SF57">
    <property type="entry name" value="BETA-N-ACETYLHEXOSAMINIDASE"/>
    <property type="match status" value="1"/>
</dbReference>
<dbReference type="GO" id="GO:0005975">
    <property type="term" value="P:carbohydrate metabolic process"/>
    <property type="evidence" value="ECO:0007669"/>
    <property type="project" value="InterPro"/>
</dbReference>
<dbReference type="InterPro" id="IPR059177">
    <property type="entry name" value="GH29D-like_dom"/>
</dbReference>
<dbReference type="PROSITE" id="PS51820">
    <property type="entry name" value="PA14"/>
    <property type="match status" value="1"/>
</dbReference>